<dbReference type="InterPro" id="IPR014717">
    <property type="entry name" value="Transl_elong_EF1B/ribsomal_bS6"/>
</dbReference>
<dbReference type="Gene3D" id="3.30.70.60">
    <property type="match status" value="1"/>
</dbReference>
<dbReference type="PANTHER" id="PTHR21011:SF1">
    <property type="entry name" value="SMALL RIBOSOMAL SUBUNIT PROTEIN BS6M"/>
    <property type="match status" value="1"/>
</dbReference>
<proteinExistence type="inferred from homology"/>
<dbReference type="GO" id="GO:0070181">
    <property type="term" value="F:small ribosomal subunit rRNA binding"/>
    <property type="evidence" value="ECO:0007669"/>
    <property type="project" value="TreeGrafter"/>
</dbReference>
<dbReference type="GO" id="GO:0006412">
    <property type="term" value="P:translation"/>
    <property type="evidence" value="ECO:0007669"/>
    <property type="project" value="UniProtKB-UniRule"/>
</dbReference>
<dbReference type="InterPro" id="IPR035980">
    <property type="entry name" value="Ribosomal_bS6_sf"/>
</dbReference>
<accession>A0A7W9SU27</accession>
<keyword evidence="4 6" id="KW-0689">Ribosomal protein</keyword>
<evidence type="ECO:0000256" key="4">
    <source>
        <dbReference type="HAMAP-Rule" id="MF_00360"/>
    </source>
</evidence>
<protein>
    <recommendedName>
        <fullName evidence="3 4">Small ribosomal subunit protein bS6</fullName>
    </recommendedName>
</protein>
<dbReference type="Pfam" id="PF01250">
    <property type="entry name" value="Ribosomal_S6"/>
    <property type="match status" value="1"/>
</dbReference>
<comment type="similarity">
    <text evidence="1 4">Belongs to the bacterial ribosomal protein bS6 family.</text>
</comment>
<dbReference type="EMBL" id="JACHGW010000003">
    <property type="protein sequence ID" value="MBB6051989.1"/>
    <property type="molecule type" value="Genomic_DNA"/>
</dbReference>
<keyword evidence="4" id="KW-0699">rRNA-binding</keyword>
<feature type="region of interest" description="Disordered" evidence="5">
    <location>
        <begin position="97"/>
        <end position="153"/>
    </location>
</feature>
<dbReference type="Proteomes" id="UP000520814">
    <property type="component" value="Unassembled WGS sequence"/>
</dbReference>
<comment type="function">
    <text evidence="2 4">Binds together with bS18 to 16S ribosomal RNA.</text>
</comment>
<dbReference type="GO" id="GO:1990904">
    <property type="term" value="C:ribonucleoprotein complex"/>
    <property type="evidence" value="ECO:0007669"/>
    <property type="project" value="UniProtKB-KW"/>
</dbReference>
<evidence type="ECO:0000313" key="7">
    <source>
        <dbReference type="Proteomes" id="UP000520814"/>
    </source>
</evidence>
<feature type="compositionally biased region" description="Acidic residues" evidence="5">
    <location>
        <begin position="138"/>
        <end position="153"/>
    </location>
</feature>
<dbReference type="HAMAP" id="MF_00360">
    <property type="entry name" value="Ribosomal_bS6"/>
    <property type="match status" value="1"/>
</dbReference>
<reference evidence="6 7" key="1">
    <citation type="submission" date="2020-08" db="EMBL/GenBank/DDBJ databases">
        <title>Genomic Encyclopedia of Type Strains, Phase IV (KMG-IV): sequencing the most valuable type-strain genomes for metagenomic binning, comparative biology and taxonomic classification.</title>
        <authorList>
            <person name="Goeker M."/>
        </authorList>
    </citation>
    <scope>NUCLEOTIDE SEQUENCE [LARGE SCALE GENOMIC DNA]</scope>
    <source>
        <strain evidence="6 7">DSM 23562</strain>
    </source>
</reference>
<keyword evidence="4" id="KW-0687">Ribonucleoprotein</keyword>
<sequence>MATAYEAIYIVDASLAEDQVKAIIEKYAGVITKSNGSVEDTDIWDPRKLAYEIKGHREGRYIVVNFLSDAACKNELDRIFRISDDVIRHMIVKQDPKADRFPSKTRAAEQERREREAAARAAAAPLAPQPVTDLGSASDDEEEAAPEAETTEE</sequence>
<comment type="caution">
    <text evidence="6">The sequence shown here is derived from an EMBL/GenBank/DDBJ whole genome shotgun (WGS) entry which is preliminary data.</text>
</comment>
<dbReference type="AlphaFoldDB" id="A0A7W9SU27"/>
<evidence type="ECO:0000256" key="1">
    <source>
        <dbReference type="ARBA" id="ARBA00009512"/>
    </source>
</evidence>
<evidence type="ECO:0000256" key="5">
    <source>
        <dbReference type="SAM" id="MobiDB-lite"/>
    </source>
</evidence>
<dbReference type="InterPro" id="IPR000529">
    <property type="entry name" value="Ribosomal_bS6"/>
</dbReference>
<dbReference type="PANTHER" id="PTHR21011">
    <property type="entry name" value="MITOCHONDRIAL 28S RIBOSOMAL PROTEIN S6"/>
    <property type="match status" value="1"/>
</dbReference>
<evidence type="ECO:0000256" key="3">
    <source>
        <dbReference type="ARBA" id="ARBA00035294"/>
    </source>
</evidence>
<name>A0A7W9SU27_ARMRO</name>
<evidence type="ECO:0000256" key="2">
    <source>
        <dbReference type="ARBA" id="ARBA00035104"/>
    </source>
</evidence>
<organism evidence="6 7">
    <name type="scientific">Armatimonas rosea</name>
    <dbReference type="NCBI Taxonomy" id="685828"/>
    <lineage>
        <taxon>Bacteria</taxon>
        <taxon>Bacillati</taxon>
        <taxon>Armatimonadota</taxon>
        <taxon>Armatimonadia</taxon>
        <taxon>Armatimonadales</taxon>
        <taxon>Armatimonadaceae</taxon>
        <taxon>Armatimonas</taxon>
    </lineage>
</organism>
<keyword evidence="4" id="KW-0694">RNA-binding</keyword>
<evidence type="ECO:0000313" key="6">
    <source>
        <dbReference type="EMBL" id="MBB6051989.1"/>
    </source>
</evidence>
<dbReference type="SUPFAM" id="SSF54995">
    <property type="entry name" value="Ribosomal protein S6"/>
    <property type="match status" value="1"/>
</dbReference>
<dbReference type="GO" id="GO:0003735">
    <property type="term" value="F:structural constituent of ribosome"/>
    <property type="evidence" value="ECO:0007669"/>
    <property type="project" value="InterPro"/>
</dbReference>
<feature type="compositionally biased region" description="Basic and acidic residues" evidence="5">
    <location>
        <begin position="97"/>
        <end position="118"/>
    </location>
</feature>
<dbReference type="GO" id="GO:0005840">
    <property type="term" value="C:ribosome"/>
    <property type="evidence" value="ECO:0007669"/>
    <property type="project" value="UniProtKB-KW"/>
</dbReference>
<dbReference type="InterPro" id="IPR020814">
    <property type="entry name" value="Ribosomal_S6_plastid/chlpt"/>
</dbReference>
<dbReference type="NCBIfam" id="TIGR00166">
    <property type="entry name" value="S6"/>
    <property type="match status" value="1"/>
</dbReference>
<dbReference type="GO" id="GO:0005737">
    <property type="term" value="C:cytoplasm"/>
    <property type="evidence" value="ECO:0007669"/>
    <property type="project" value="UniProtKB-ARBA"/>
</dbReference>
<keyword evidence="7" id="KW-1185">Reference proteome</keyword>
<dbReference type="CDD" id="cd00473">
    <property type="entry name" value="bS6"/>
    <property type="match status" value="1"/>
</dbReference>
<gene>
    <name evidence="4" type="primary">rpsF</name>
    <name evidence="6" type="ORF">HNQ39_003799</name>
</gene>